<protein>
    <recommendedName>
        <fullName evidence="2">Flagellar assembly protein T N-terminal domain-containing protein</fullName>
    </recommendedName>
</protein>
<dbReference type="Proteomes" id="UP000030021">
    <property type="component" value="Unassembled WGS sequence"/>
</dbReference>
<dbReference type="InterPro" id="IPR038180">
    <property type="entry name" value="FlgT_N_sf"/>
</dbReference>
<name>A0A0A0HKT6_9RHOB</name>
<evidence type="ECO:0000256" key="1">
    <source>
        <dbReference type="SAM" id="SignalP"/>
    </source>
</evidence>
<accession>A0A0A0HKT6</accession>
<dbReference type="Gene3D" id="3.30.1660.40">
    <property type="entry name" value="FlgT, N-terminal domain"/>
    <property type="match status" value="1"/>
</dbReference>
<reference evidence="3 4" key="1">
    <citation type="submission" date="2013-01" db="EMBL/GenBank/DDBJ databases">
        <authorList>
            <person name="Fiebig A."/>
            <person name="Goeker M."/>
            <person name="Klenk H.-P.P."/>
        </authorList>
    </citation>
    <scope>NUCLEOTIDE SEQUENCE [LARGE SCALE GENOMIC DNA]</scope>
    <source>
        <strain evidence="3 4">DSM 17069</strain>
    </source>
</reference>
<dbReference type="Pfam" id="PF16548">
    <property type="entry name" value="FlgT_N"/>
    <property type="match status" value="1"/>
</dbReference>
<gene>
    <name evidence="3" type="ORF">rosmuc_02543</name>
</gene>
<dbReference type="AlphaFoldDB" id="A0A0A0HKT6"/>
<comment type="caution">
    <text evidence="3">The sequence shown here is derived from an EMBL/GenBank/DDBJ whole genome shotgun (WGS) entry which is preliminary data.</text>
</comment>
<keyword evidence="1" id="KW-0732">Signal</keyword>
<feature type="domain" description="Flagellar assembly protein T N-terminal" evidence="2">
    <location>
        <begin position="32"/>
        <end position="117"/>
    </location>
</feature>
<evidence type="ECO:0000313" key="4">
    <source>
        <dbReference type="Proteomes" id="UP000030021"/>
    </source>
</evidence>
<dbReference type="OrthoDB" id="7738399at2"/>
<dbReference type="InterPro" id="IPR032370">
    <property type="entry name" value="FlgT_N"/>
</dbReference>
<dbReference type="PATRIC" id="fig|1288298.3.peg.2556"/>
<sequence length="362" mass="38776">MWGHVFRPQFWFMVLLSGLICAAAGAKEATLWVEAEGRAYVASPADQDAARRRAIGEALVSAALSGGATLRGHTVMDKGRITADLTILRPTGRILTHRILSAQLQDGQWLVRVAAEVGPMPVGACASRRRMTVSATPPQIRVAPEASAWAEPLAQGLARDLMEVLRTHPDTDLERIAPVANAPVAAALDYTALTRGQSLPAPGDHRMSQRITVDRQGKVLRLALDLSLTGQDGSTLSRRFQREAVVPRGGVVGYVAGQSRSRAEADLTAGLLQEVRAMLDGLACQPAEARLALATDGLSVPLGRRHGLTRASLAFVDDPNDGFGLLEVITLDNRHTTLRPLDPTRTPASFDGLRVYFVEAGL</sequence>
<dbReference type="RefSeq" id="WP_052115353.1">
    <property type="nucleotide sequence ID" value="NZ_KN293980.1"/>
</dbReference>
<dbReference type="STRING" id="215743.ROSMUCSMR3_03229"/>
<organism evidence="3 4">
    <name type="scientific">Roseovarius mucosus DSM 17069</name>
    <dbReference type="NCBI Taxonomy" id="1288298"/>
    <lineage>
        <taxon>Bacteria</taxon>
        <taxon>Pseudomonadati</taxon>
        <taxon>Pseudomonadota</taxon>
        <taxon>Alphaproteobacteria</taxon>
        <taxon>Rhodobacterales</taxon>
        <taxon>Roseobacteraceae</taxon>
        <taxon>Roseovarius</taxon>
    </lineage>
</organism>
<evidence type="ECO:0000313" key="3">
    <source>
        <dbReference type="EMBL" id="KGM87805.1"/>
    </source>
</evidence>
<proteinExistence type="predicted"/>
<evidence type="ECO:0000259" key="2">
    <source>
        <dbReference type="Pfam" id="PF16548"/>
    </source>
</evidence>
<dbReference type="HOGENOM" id="CLU_836448_0_0_5"/>
<dbReference type="EMBL" id="AONH01000013">
    <property type="protein sequence ID" value="KGM87805.1"/>
    <property type="molecule type" value="Genomic_DNA"/>
</dbReference>
<feature type="chain" id="PRO_5001963291" description="Flagellar assembly protein T N-terminal domain-containing protein" evidence="1">
    <location>
        <begin position="27"/>
        <end position="362"/>
    </location>
</feature>
<dbReference type="eggNOG" id="ENOG5032RM2">
    <property type="taxonomic scope" value="Bacteria"/>
</dbReference>
<feature type="signal peptide" evidence="1">
    <location>
        <begin position="1"/>
        <end position="26"/>
    </location>
</feature>